<feature type="binding site" evidence="9">
    <location>
        <position position="351"/>
    </location>
    <ligand>
        <name>Zn(2+)</name>
        <dbReference type="ChEBI" id="CHEBI:29105"/>
        <note>catalytic</note>
    </ligand>
</feature>
<dbReference type="GO" id="GO:0043171">
    <property type="term" value="P:peptide catabolic process"/>
    <property type="evidence" value="ECO:0007669"/>
    <property type="project" value="TreeGrafter"/>
</dbReference>
<comment type="caution">
    <text evidence="15">The sequence shown here is derived from an EMBL/GenBank/DDBJ whole genome shotgun (WGS) entry which is preliminary data.</text>
</comment>
<evidence type="ECO:0000256" key="4">
    <source>
        <dbReference type="ARBA" id="ARBA00022723"/>
    </source>
</evidence>
<evidence type="ECO:0000256" key="10">
    <source>
        <dbReference type="PIRSR" id="PIRSR634016-4"/>
    </source>
</evidence>
<protein>
    <recommendedName>
        <fullName evidence="11">Aminopeptidase</fullName>
        <ecNumber evidence="11">3.4.11.-</ecNumber>
    </recommendedName>
</protein>
<dbReference type="Pfam" id="PF11838">
    <property type="entry name" value="ERAP1_C"/>
    <property type="match status" value="1"/>
</dbReference>
<dbReference type="FunFam" id="1.10.390.10:FF:000006">
    <property type="entry name" value="Puromycin-sensitive aminopeptidase"/>
    <property type="match status" value="1"/>
</dbReference>
<evidence type="ECO:0000259" key="13">
    <source>
        <dbReference type="Pfam" id="PF11838"/>
    </source>
</evidence>
<accession>A0A086J002</accession>
<dbReference type="Gene3D" id="2.60.40.1730">
    <property type="entry name" value="tricorn interacting facor f3 domain"/>
    <property type="match status" value="1"/>
</dbReference>
<organism evidence="15 16">
    <name type="scientific">Nematocida ausubeli (strain ATCC PRA-371 / ERTm2)</name>
    <name type="common">Nematode killer fungus</name>
    <dbReference type="NCBI Taxonomy" id="1913371"/>
    <lineage>
        <taxon>Eukaryota</taxon>
        <taxon>Fungi</taxon>
        <taxon>Fungi incertae sedis</taxon>
        <taxon>Microsporidia</taxon>
        <taxon>Nematocida</taxon>
    </lineage>
</organism>
<feature type="domain" description="Aminopeptidase N-like N-terminal" evidence="14">
    <location>
        <begin position="25"/>
        <end position="226"/>
    </location>
</feature>
<sequence>MCMATRNSTVPDGGKVDFRLPADIKPISYDLDIVLKENNSKFAGAVSIRADVMEDTDKISFHMKELKIESMQVVILEDSGETLVHLLDSVQNIPEEVPNSIATVRTTKKLQKGSEILINIKYIGNVSDDMAGFYKSEDKEGGVTRYIYSTQFEATSARLAFPCWDEPIFKAMFNISITAPSKFTVLSNSEVSDRKEKIVLDAPGEEDSISYTKHVFKPTPIMSTYLVAWVIGELDYVEKERIKVYTPPNQKHTGEFSLDVAVRCLKFFEEFFGIEYQMEKLDMVAIPNFSAGAMENWGLVTYRSSSLLYREESTSEIQKVYIAETVCHELAHQWFGNLVTMKWWNDLWLNEGFATWAGTLATAYMAEDIKLVYNPWELFLEGDITRGMIMDGKMSTHPINVKVDSVGEISSIFDAISYSKGASMIHMLSKYVHEEYFMKGLRKYIQKYKYGNTETKDLWAEIDGGDNEIIKSMSNWIDTPGFPRIQVSMDNGSFVLKQSRYLPAKDLEGAGQERPEQWMVFLTKKVFAENSAPEEHSLMFTEKERKMQEENGYIMFNADSTGFYLMEYSDEVLEKHILPLLASDSLTQFDRFGIFRDMMRLSKDGHKDAIYSLNALQYVKETERAFIVSLVSEYLEMVRNRFRNEKDIDLAVSTEISNLLQKYIDGVSSFESTPEDSETKKLRIIAVCILSQIPDSPIQKEVMRLAEANELSKVHKDYKMSMYISYAKFGGEKAYDFLNGIIQNRTADENEKLRAIRAISFSEEKLEDAFKLFSERNQYIKSQDKFRMADGLARHPNQRKTLDMFLSQFNRIKELFQTTKDNVARFVEVFIAVQYTRENIEICREFFSKEENIDDAWVSAIKKGLDAAENTNRFYEQNLNVLKEWAEKAKQE</sequence>
<dbReference type="GO" id="GO:0070006">
    <property type="term" value="F:metalloaminopeptidase activity"/>
    <property type="evidence" value="ECO:0007669"/>
    <property type="project" value="TreeGrafter"/>
</dbReference>
<dbReference type="Pfam" id="PF17900">
    <property type="entry name" value="Peptidase_M1_N"/>
    <property type="match status" value="1"/>
</dbReference>
<dbReference type="GO" id="GO:0006508">
    <property type="term" value="P:proteolysis"/>
    <property type="evidence" value="ECO:0007669"/>
    <property type="project" value="UniProtKB-KW"/>
</dbReference>
<dbReference type="GO" id="GO:0005737">
    <property type="term" value="C:cytoplasm"/>
    <property type="evidence" value="ECO:0007669"/>
    <property type="project" value="TreeGrafter"/>
</dbReference>
<dbReference type="AlphaFoldDB" id="A0A086J002"/>
<dbReference type="InterPro" id="IPR024571">
    <property type="entry name" value="ERAP1-like_C_dom"/>
</dbReference>
<dbReference type="PRINTS" id="PR00756">
    <property type="entry name" value="ALADIPTASE"/>
</dbReference>
<evidence type="ECO:0000256" key="2">
    <source>
        <dbReference type="ARBA" id="ARBA00022438"/>
    </source>
</evidence>
<evidence type="ECO:0000256" key="1">
    <source>
        <dbReference type="ARBA" id="ARBA00010136"/>
    </source>
</evidence>
<dbReference type="MEROPS" id="M01.A25"/>
<dbReference type="GO" id="GO:0008270">
    <property type="term" value="F:zinc ion binding"/>
    <property type="evidence" value="ECO:0007669"/>
    <property type="project" value="UniProtKB-UniRule"/>
</dbReference>
<keyword evidence="2 11" id="KW-0031">Aminopeptidase</keyword>
<dbReference type="Gene3D" id="1.25.50.20">
    <property type="match status" value="1"/>
</dbReference>
<comment type="similarity">
    <text evidence="1 11">Belongs to the peptidase M1 family.</text>
</comment>
<feature type="active site" description="Proton acceptor" evidence="8">
    <location>
        <position position="329"/>
    </location>
</feature>
<evidence type="ECO:0000256" key="9">
    <source>
        <dbReference type="PIRSR" id="PIRSR634016-3"/>
    </source>
</evidence>
<feature type="binding site" evidence="9">
    <location>
        <position position="328"/>
    </location>
    <ligand>
        <name>Zn(2+)</name>
        <dbReference type="ChEBI" id="CHEBI:29105"/>
        <note>catalytic</note>
    </ligand>
</feature>
<dbReference type="InterPro" id="IPR045357">
    <property type="entry name" value="Aminopeptidase_N-like_N"/>
</dbReference>
<dbReference type="GeneID" id="77677218"/>
<evidence type="ECO:0000256" key="6">
    <source>
        <dbReference type="ARBA" id="ARBA00022833"/>
    </source>
</evidence>
<keyword evidence="4 9" id="KW-0479">Metal-binding</keyword>
<feature type="domain" description="Peptidase M1 membrane alanine aminopeptidase" evidence="12">
    <location>
        <begin position="256"/>
        <end position="475"/>
    </location>
</feature>
<dbReference type="SUPFAM" id="SSF63737">
    <property type="entry name" value="Leukotriene A4 hydrolase N-terminal domain"/>
    <property type="match status" value="1"/>
</dbReference>
<dbReference type="Proteomes" id="UP000054524">
    <property type="component" value="Unassembled WGS sequence"/>
</dbReference>
<evidence type="ECO:0000256" key="7">
    <source>
        <dbReference type="ARBA" id="ARBA00023049"/>
    </source>
</evidence>
<dbReference type="InterPro" id="IPR014782">
    <property type="entry name" value="Peptidase_M1_dom"/>
</dbReference>
<proteinExistence type="inferred from homology"/>
<keyword evidence="6 9" id="KW-0862">Zinc</keyword>
<dbReference type="InterPro" id="IPR034016">
    <property type="entry name" value="M1_APN-typ"/>
</dbReference>
<evidence type="ECO:0000256" key="8">
    <source>
        <dbReference type="PIRSR" id="PIRSR634016-1"/>
    </source>
</evidence>
<evidence type="ECO:0000256" key="11">
    <source>
        <dbReference type="RuleBase" id="RU364040"/>
    </source>
</evidence>
<dbReference type="Gene3D" id="2.60.40.1910">
    <property type="match status" value="1"/>
</dbReference>
<feature type="domain" description="ERAP1-like C-terminal" evidence="13">
    <location>
        <begin position="554"/>
        <end position="868"/>
    </location>
</feature>
<dbReference type="EMBL" id="AKIJ01000005">
    <property type="protein sequence ID" value="KFG25470.1"/>
    <property type="molecule type" value="Genomic_DNA"/>
</dbReference>
<dbReference type="InterPro" id="IPR042097">
    <property type="entry name" value="Aminopeptidase_N-like_N_sf"/>
</dbReference>
<evidence type="ECO:0000313" key="15">
    <source>
        <dbReference type="EMBL" id="KFG25470.1"/>
    </source>
</evidence>
<feature type="site" description="Transition state stabilizer" evidence="10">
    <location>
        <position position="418"/>
    </location>
</feature>
<evidence type="ECO:0000259" key="14">
    <source>
        <dbReference type="Pfam" id="PF17900"/>
    </source>
</evidence>
<evidence type="ECO:0000313" key="16">
    <source>
        <dbReference type="Proteomes" id="UP000054524"/>
    </source>
</evidence>
<evidence type="ECO:0000259" key="12">
    <source>
        <dbReference type="Pfam" id="PF01433"/>
    </source>
</evidence>
<dbReference type="PANTHER" id="PTHR11533:SF174">
    <property type="entry name" value="PUROMYCIN-SENSITIVE AMINOPEPTIDASE-RELATED"/>
    <property type="match status" value="1"/>
</dbReference>
<dbReference type="HOGENOM" id="CLU_003705_0_1_1"/>
<dbReference type="GO" id="GO:0042277">
    <property type="term" value="F:peptide binding"/>
    <property type="evidence" value="ECO:0007669"/>
    <property type="project" value="TreeGrafter"/>
</dbReference>
<dbReference type="InterPro" id="IPR050344">
    <property type="entry name" value="Peptidase_M1_aminopeptidases"/>
</dbReference>
<dbReference type="InterPro" id="IPR027268">
    <property type="entry name" value="Peptidase_M4/M1_CTD_sf"/>
</dbReference>
<name>A0A086J002_NEMA1</name>
<gene>
    <name evidence="15" type="ORF">NESG_02245</name>
</gene>
<keyword evidence="5 11" id="KW-0378">Hydrolase</keyword>
<dbReference type="SUPFAM" id="SSF55486">
    <property type="entry name" value="Metalloproteases ('zincins'), catalytic domain"/>
    <property type="match status" value="1"/>
</dbReference>
<dbReference type="PANTHER" id="PTHR11533">
    <property type="entry name" value="PROTEASE M1 ZINC METALLOPROTEASE"/>
    <property type="match status" value="1"/>
</dbReference>
<dbReference type="Pfam" id="PF01433">
    <property type="entry name" value="Peptidase_M1"/>
    <property type="match status" value="1"/>
</dbReference>
<comment type="cofactor">
    <cofactor evidence="9 11">
        <name>Zn(2+)</name>
        <dbReference type="ChEBI" id="CHEBI:29105"/>
    </cofactor>
    <text evidence="9 11">Binds 1 zinc ion per subunit.</text>
</comment>
<dbReference type="InterPro" id="IPR001930">
    <property type="entry name" value="Peptidase_M1"/>
</dbReference>
<keyword evidence="16" id="KW-1185">Reference proteome</keyword>
<reference evidence="15 16" key="1">
    <citation type="journal article" date="2014" name="Genome Announc.">
        <title>Genome Sequence of the Microsporidian Species Nematocida sp1 Strain ERTm6 (ATCC PRA-372).</title>
        <authorList>
            <person name="Bakowski M.A."/>
            <person name="Priest M."/>
            <person name="Young S."/>
            <person name="Cuomo C.A."/>
            <person name="Troemel E.R."/>
        </authorList>
    </citation>
    <scope>NUCLEOTIDE SEQUENCE [LARGE SCALE GENOMIC DNA]</scope>
    <source>
        <strain evidence="15 16">ERTm6</strain>
    </source>
</reference>
<dbReference type="Gene3D" id="1.10.390.10">
    <property type="entry name" value="Neutral Protease Domain 2"/>
    <property type="match status" value="1"/>
</dbReference>
<evidence type="ECO:0000256" key="5">
    <source>
        <dbReference type="ARBA" id="ARBA00022801"/>
    </source>
</evidence>
<dbReference type="EC" id="3.4.11.-" evidence="11"/>
<keyword evidence="3 11" id="KW-0645">Protease</keyword>
<dbReference type="GO" id="GO:0005615">
    <property type="term" value="C:extracellular space"/>
    <property type="evidence" value="ECO:0007669"/>
    <property type="project" value="TreeGrafter"/>
</dbReference>
<dbReference type="CDD" id="cd09601">
    <property type="entry name" value="M1_APN-Q_like"/>
    <property type="match status" value="1"/>
</dbReference>
<keyword evidence="7 11" id="KW-0482">Metalloprotease</keyword>
<dbReference type="GO" id="GO:0016020">
    <property type="term" value="C:membrane"/>
    <property type="evidence" value="ECO:0007669"/>
    <property type="project" value="TreeGrafter"/>
</dbReference>
<dbReference type="OrthoDB" id="10031169at2759"/>
<evidence type="ECO:0000256" key="3">
    <source>
        <dbReference type="ARBA" id="ARBA00022670"/>
    </source>
</evidence>
<feature type="binding site" evidence="9">
    <location>
        <position position="332"/>
    </location>
    <ligand>
        <name>Zn(2+)</name>
        <dbReference type="ChEBI" id="CHEBI:29105"/>
        <note>catalytic</note>
    </ligand>
</feature>
<dbReference type="RefSeq" id="XP_052904025.1">
    <property type="nucleotide sequence ID" value="XM_053049854.1"/>
</dbReference>